<dbReference type="Gene3D" id="1.10.1040.10">
    <property type="entry name" value="N-(1-d-carboxylethyl)-l-norvaline Dehydrogenase, domain 2"/>
    <property type="match status" value="1"/>
</dbReference>
<evidence type="ECO:0000313" key="2">
    <source>
        <dbReference type="EMBL" id="TCO19686.1"/>
    </source>
</evidence>
<dbReference type="AlphaFoldDB" id="A0A4R2H3E2"/>
<feature type="domain" description="3-hydroxyisobutyrate dehydrogenase-like NAD-binding" evidence="1">
    <location>
        <begin position="29"/>
        <end position="147"/>
    </location>
</feature>
<evidence type="ECO:0000259" key="1">
    <source>
        <dbReference type="Pfam" id="PF14833"/>
    </source>
</evidence>
<sequence length="156" mass="16744">MVGGDDRTYARVEPILRVLGKPTHIGANGQGLALKLAINISLAVQMLALSEGLLLADRSGVDRKLALQVMTESAIGSPMLKARAPLVLQLPDEAWFEIRLMQKDVDLALDLGRSLGVPLPSTISADEVLAVARTLGFARRDIAAFFAVLDQLTSDR</sequence>
<proteinExistence type="predicted"/>
<keyword evidence="3" id="KW-1185">Reference proteome</keyword>
<dbReference type="InterPro" id="IPR008927">
    <property type="entry name" value="6-PGluconate_DH-like_C_sf"/>
</dbReference>
<dbReference type="SUPFAM" id="SSF48179">
    <property type="entry name" value="6-phosphogluconate dehydrogenase C-terminal domain-like"/>
    <property type="match status" value="1"/>
</dbReference>
<accession>A0A4R2H3E2</accession>
<dbReference type="PANTHER" id="PTHR43060:SF15">
    <property type="entry name" value="3-HYDROXYISOBUTYRATE DEHYDROGENASE-LIKE 1, MITOCHONDRIAL-RELATED"/>
    <property type="match status" value="1"/>
</dbReference>
<dbReference type="InterPro" id="IPR029154">
    <property type="entry name" value="HIBADH-like_NADP-bd"/>
</dbReference>
<protein>
    <submittedName>
        <fullName evidence="2">NADP-dependent 3-hydroxyisobutyrate dehydrogenase-like protein</fullName>
    </submittedName>
</protein>
<comment type="caution">
    <text evidence="2">The sequence shown here is derived from an EMBL/GenBank/DDBJ whole genome shotgun (WGS) entry which is preliminary data.</text>
</comment>
<dbReference type="InterPro" id="IPR013328">
    <property type="entry name" value="6PGD_dom2"/>
</dbReference>
<name>A0A4R2H3E2_9ACTN</name>
<reference evidence="2 3" key="1">
    <citation type="journal article" date="2015" name="Stand. Genomic Sci.">
        <title>Genomic Encyclopedia of Bacterial and Archaeal Type Strains, Phase III: the genomes of soil and plant-associated and newly described type strains.</title>
        <authorList>
            <person name="Whitman W.B."/>
            <person name="Woyke T."/>
            <person name="Klenk H.P."/>
            <person name="Zhou Y."/>
            <person name="Lilburn T.G."/>
            <person name="Beck B.J."/>
            <person name="De Vos P."/>
            <person name="Vandamme P."/>
            <person name="Eisen J.A."/>
            <person name="Garrity G."/>
            <person name="Hugenholtz P."/>
            <person name="Kyrpides N.C."/>
        </authorList>
    </citation>
    <scope>NUCLEOTIDE SEQUENCE [LARGE SCALE GENOMIC DNA]</scope>
    <source>
        <strain evidence="2 3">VKM Ac-2572</strain>
    </source>
</reference>
<evidence type="ECO:0000313" key="3">
    <source>
        <dbReference type="Proteomes" id="UP000294508"/>
    </source>
</evidence>
<dbReference type="GO" id="GO:0051287">
    <property type="term" value="F:NAD binding"/>
    <property type="evidence" value="ECO:0007669"/>
    <property type="project" value="InterPro"/>
</dbReference>
<dbReference type="Proteomes" id="UP000294508">
    <property type="component" value="Unassembled WGS sequence"/>
</dbReference>
<dbReference type="Pfam" id="PF14833">
    <property type="entry name" value="NAD_binding_11"/>
    <property type="match status" value="1"/>
</dbReference>
<organism evidence="2 3">
    <name type="scientific">Kribbella steppae</name>
    <dbReference type="NCBI Taxonomy" id="2512223"/>
    <lineage>
        <taxon>Bacteria</taxon>
        <taxon>Bacillati</taxon>
        <taxon>Actinomycetota</taxon>
        <taxon>Actinomycetes</taxon>
        <taxon>Propionibacteriales</taxon>
        <taxon>Kribbellaceae</taxon>
        <taxon>Kribbella</taxon>
    </lineage>
</organism>
<dbReference type="EMBL" id="SLWN01000013">
    <property type="protein sequence ID" value="TCO19686.1"/>
    <property type="molecule type" value="Genomic_DNA"/>
</dbReference>
<dbReference type="PANTHER" id="PTHR43060">
    <property type="entry name" value="3-HYDROXYISOBUTYRATE DEHYDROGENASE-LIKE 1, MITOCHONDRIAL-RELATED"/>
    <property type="match status" value="1"/>
</dbReference>
<gene>
    <name evidence="2" type="ORF">EV652_11385</name>
</gene>